<dbReference type="AlphaFoldDB" id="A0A413TBE8"/>
<reference evidence="1 2" key="1">
    <citation type="submission" date="2018-08" db="EMBL/GenBank/DDBJ databases">
        <title>A genome reference for cultivated species of the human gut microbiota.</title>
        <authorList>
            <person name="Zou Y."/>
            <person name="Xue W."/>
            <person name="Luo G."/>
        </authorList>
    </citation>
    <scope>NUCLEOTIDE SEQUENCE [LARGE SCALE GENOMIC DNA]</scope>
    <source>
        <strain evidence="1 2">AM42-1AC</strain>
    </source>
</reference>
<gene>
    <name evidence="1" type="ORF">DW914_18400</name>
</gene>
<dbReference type="EMBL" id="QSFX01000057">
    <property type="protein sequence ID" value="RHA82386.1"/>
    <property type="molecule type" value="Genomic_DNA"/>
</dbReference>
<accession>A0A413TBE8</accession>
<evidence type="ECO:0000313" key="2">
    <source>
        <dbReference type="Proteomes" id="UP000283492"/>
    </source>
</evidence>
<protein>
    <submittedName>
        <fullName evidence="1">Uncharacterized protein</fullName>
    </submittedName>
</protein>
<dbReference type="Pfam" id="PF15563">
    <property type="entry name" value="Imm19"/>
    <property type="match status" value="1"/>
</dbReference>
<proteinExistence type="predicted"/>
<sequence>MDNSKECSLTELIQEKCILDKDWIDNLTSYYDGVFDENDGYVDTPKAVAIKLSNGDEFCVEFHPGDTIYYINDIQIGCTGSSYMIRNISLAQFYEYTSNMNDSEKIFLLPMVKITLEEKDELAKVIKLILSTADLQGCSIEDVCTCVLENNLE</sequence>
<dbReference type="Proteomes" id="UP000283492">
    <property type="component" value="Unassembled WGS sequence"/>
</dbReference>
<dbReference type="InterPro" id="IPR029086">
    <property type="entry name" value="Imm19"/>
</dbReference>
<organism evidence="1 2">
    <name type="scientific">Roseburia inulinivorans</name>
    <dbReference type="NCBI Taxonomy" id="360807"/>
    <lineage>
        <taxon>Bacteria</taxon>
        <taxon>Bacillati</taxon>
        <taxon>Bacillota</taxon>
        <taxon>Clostridia</taxon>
        <taxon>Lachnospirales</taxon>
        <taxon>Lachnospiraceae</taxon>
        <taxon>Roseburia</taxon>
    </lineage>
</organism>
<evidence type="ECO:0000313" key="1">
    <source>
        <dbReference type="EMBL" id="RHA82386.1"/>
    </source>
</evidence>
<name>A0A413TBE8_9FIRM</name>
<comment type="caution">
    <text evidence="1">The sequence shown here is derived from an EMBL/GenBank/DDBJ whole genome shotgun (WGS) entry which is preliminary data.</text>
</comment>